<dbReference type="EMBL" id="QBLH01001236">
    <property type="protein sequence ID" value="TGZ52576.1"/>
    <property type="molecule type" value="Genomic_DNA"/>
</dbReference>
<gene>
    <name evidence="2" type="ORF">DBV15_11636</name>
</gene>
<evidence type="ECO:0000313" key="2">
    <source>
        <dbReference type="EMBL" id="TGZ52576.1"/>
    </source>
</evidence>
<feature type="region of interest" description="Disordered" evidence="1">
    <location>
        <begin position="76"/>
        <end position="139"/>
    </location>
</feature>
<keyword evidence="3" id="KW-1185">Reference proteome</keyword>
<feature type="compositionally biased region" description="Acidic residues" evidence="1">
    <location>
        <begin position="90"/>
        <end position="99"/>
    </location>
</feature>
<proteinExistence type="predicted"/>
<name>A0A4S2KSU4_9HYME</name>
<organism evidence="2 3">
    <name type="scientific">Temnothorax longispinosus</name>
    <dbReference type="NCBI Taxonomy" id="300112"/>
    <lineage>
        <taxon>Eukaryota</taxon>
        <taxon>Metazoa</taxon>
        <taxon>Ecdysozoa</taxon>
        <taxon>Arthropoda</taxon>
        <taxon>Hexapoda</taxon>
        <taxon>Insecta</taxon>
        <taxon>Pterygota</taxon>
        <taxon>Neoptera</taxon>
        <taxon>Endopterygota</taxon>
        <taxon>Hymenoptera</taxon>
        <taxon>Apocrita</taxon>
        <taxon>Aculeata</taxon>
        <taxon>Formicoidea</taxon>
        <taxon>Formicidae</taxon>
        <taxon>Myrmicinae</taxon>
        <taxon>Temnothorax</taxon>
    </lineage>
</organism>
<dbReference type="AlphaFoldDB" id="A0A4S2KSU4"/>
<feature type="compositionally biased region" description="Basic and acidic residues" evidence="1">
    <location>
        <begin position="114"/>
        <end position="124"/>
    </location>
</feature>
<feature type="region of interest" description="Disordered" evidence="1">
    <location>
        <begin position="1"/>
        <end position="24"/>
    </location>
</feature>
<feature type="compositionally biased region" description="Low complexity" evidence="1">
    <location>
        <begin position="128"/>
        <end position="139"/>
    </location>
</feature>
<evidence type="ECO:0000313" key="3">
    <source>
        <dbReference type="Proteomes" id="UP000310200"/>
    </source>
</evidence>
<accession>A0A4S2KSU4</accession>
<feature type="compositionally biased region" description="Polar residues" evidence="1">
    <location>
        <begin position="7"/>
        <end position="19"/>
    </location>
</feature>
<sequence>MTRLLPSLTNYRESSSACSPSAIPDVLGPPCTDSLLRSAACTTTPVSSKQQPPGSRLNPHTAQRDTIARTLLVLLDPGTDRHDATATTGGDDDDDDVDDREVGGGLARGNARVTVDDESSRSDEEILGGRQAGWRRGGG</sequence>
<dbReference type="Proteomes" id="UP000310200">
    <property type="component" value="Unassembled WGS sequence"/>
</dbReference>
<reference evidence="2 3" key="1">
    <citation type="journal article" date="2019" name="Philos. Trans. R. Soc. Lond., B, Biol. Sci.">
        <title>Ant behaviour and brain gene expression of defending hosts depend on the ecological success of the intruding social parasite.</title>
        <authorList>
            <person name="Kaur R."/>
            <person name="Stoldt M."/>
            <person name="Jongepier E."/>
            <person name="Feldmeyer B."/>
            <person name="Menzel F."/>
            <person name="Bornberg-Bauer E."/>
            <person name="Foitzik S."/>
        </authorList>
    </citation>
    <scope>NUCLEOTIDE SEQUENCE [LARGE SCALE GENOMIC DNA]</scope>
    <source>
        <tissue evidence="2">Whole body</tissue>
    </source>
</reference>
<evidence type="ECO:0000256" key="1">
    <source>
        <dbReference type="SAM" id="MobiDB-lite"/>
    </source>
</evidence>
<feature type="region of interest" description="Disordered" evidence="1">
    <location>
        <begin position="42"/>
        <end position="64"/>
    </location>
</feature>
<feature type="compositionally biased region" description="Polar residues" evidence="1">
    <location>
        <begin position="42"/>
        <end position="61"/>
    </location>
</feature>
<protein>
    <submittedName>
        <fullName evidence="2">Uncharacterized protein</fullName>
    </submittedName>
</protein>
<comment type="caution">
    <text evidence="2">The sequence shown here is derived from an EMBL/GenBank/DDBJ whole genome shotgun (WGS) entry which is preliminary data.</text>
</comment>